<sequence length="100" mass="11758">MQELLMTPLALKVVLWSLAQKSLEKDQKTKMLLNDQDKVFCDIRDRHFSNVFGYLSQKAKDVQSGYDKRQHLSTVSDMRQYVSDELRGIRQQHKGLTIRM</sequence>
<evidence type="ECO:0000256" key="1">
    <source>
        <dbReference type="ARBA" id="ARBA00009884"/>
    </source>
</evidence>
<dbReference type="EMBL" id="MU827821">
    <property type="protein sequence ID" value="KAJ7322021.1"/>
    <property type="molecule type" value="Genomic_DNA"/>
</dbReference>
<comment type="caution">
    <text evidence="2">The sequence shown here is derived from an EMBL/GenBank/DDBJ whole genome shotgun (WGS) entry which is preliminary data.</text>
</comment>
<protein>
    <submittedName>
        <fullName evidence="2">Vacuolar protein sorting-associated protein 33B</fullName>
    </submittedName>
</protein>
<proteinExistence type="inferred from homology"/>
<accession>A0A9W9Y840</accession>
<organism evidence="2 3">
    <name type="scientific">Desmophyllum pertusum</name>
    <dbReference type="NCBI Taxonomy" id="174260"/>
    <lineage>
        <taxon>Eukaryota</taxon>
        <taxon>Metazoa</taxon>
        <taxon>Cnidaria</taxon>
        <taxon>Anthozoa</taxon>
        <taxon>Hexacorallia</taxon>
        <taxon>Scleractinia</taxon>
        <taxon>Caryophylliina</taxon>
        <taxon>Caryophylliidae</taxon>
        <taxon>Desmophyllum</taxon>
    </lineage>
</organism>
<dbReference type="InterPro" id="IPR043127">
    <property type="entry name" value="Sec-1-like_dom3a"/>
</dbReference>
<evidence type="ECO:0000313" key="3">
    <source>
        <dbReference type="Proteomes" id="UP001163046"/>
    </source>
</evidence>
<gene>
    <name evidence="2" type="primary">VPS33B_2</name>
    <name evidence="2" type="ORF">OS493_033417</name>
</gene>
<comment type="similarity">
    <text evidence="1">Belongs to the STXBP/unc-18/SEC1 family.</text>
</comment>
<dbReference type="InterPro" id="IPR001619">
    <property type="entry name" value="Sec1-like"/>
</dbReference>
<dbReference type="Proteomes" id="UP001163046">
    <property type="component" value="Unassembled WGS sequence"/>
</dbReference>
<keyword evidence="3" id="KW-1185">Reference proteome</keyword>
<dbReference type="OrthoDB" id="10262528at2759"/>
<evidence type="ECO:0000313" key="2">
    <source>
        <dbReference type="EMBL" id="KAJ7322021.1"/>
    </source>
</evidence>
<dbReference type="SUPFAM" id="SSF56815">
    <property type="entry name" value="Sec1/munc18-like (SM) proteins"/>
    <property type="match status" value="1"/>
</dbReference>
<dbReference type="AlphaFoldDB" id="A0A9W9Y840"/>
<reference evidence="2" key="1">
    <citation type="submission" date="2023-01" db="EMBL/GenBank/DDBJ databases">
        <title>Genome assembly of the deep-sea coral Lophelia pertusa.</title>
        <authorList>
            <person name="Herrera S."/>
            <person name="Cordes E."/>
        </authorList>
    </citation>
    <scope>NUCLEOTIDE SEQUENCE</scope>
    <source>
        <strain evidence="2">USNM1676648</strain>
        <tissue evidence="2">Polyp</tissue>
    </source>
</reference>
<dbReference type="InterPro" id="IPR036045">
    <property type="entry name" value="Sec1-like_sf"/>
</dbReference>
<dbReference type="Gene3D" id="3.90.830.10">
    <property type="entry name" value="Syntaxin Binding Protein 1, Chain A, domain 2"/>
    <property type="match status" value="1"/>
</dbReference>
<dbReference type="Pfam" id="PF00995">
    <property type="entry name" value="Sec1"/>
    <property type="match status" value="1"/>
</dbReference>
<name>A0A9W9Y840_9CNID</name>
<dbReference type="GO" id="GO:0016192">
    <property type="term" value="P:vesicle-mediated transport"/>
    <property type="evidence" value="ECO:0007669"/>
    <property type="project" value="InterPro"/>
</dbReference>